<dbReference type="Proteomes" id="UP000799779">
    <property type="component" value="Unassembled WGS sequence"/>
</dbReference>
<keyword evidence="2" id="KW-1185">Reference proteome</keyword>
<organism evidence="1 2">
    <name type="scientific">Amniculicola lignicola CBS 123094</name>
    <dbReference type="NCBI Taxonomy" id="1392246"/>
    <lineage>
        <taxon>Eukaryota</taxon>
        <taxon>Fungi</taxon>
        <taxon>Dikarya</taxon>
        <taxon>Ascomycota</taxon>
        <taxon>Pezizomycotina</taxon>
        <taxon>Dothideomycetes</taxon>
        <taxon>Pleosporomycetidae</taxon>
        <taxon>Pleosporales</taxon>
        <taxon>Amniculicolaceae</taxon>
        <taxon>Amniculicola</taxon>
    </lineage>
</organism>
<proteinExistence type="predicted"/>
<protein>
    <submittedName>
        <fullName evidence="1">Uncharacterized protein</fullName>
    </submittedName>
</protein>
<accession>A0A6A5W222</accession>
<name>A0A6A5W222_9PLEO</name>
<sequence>MSSPQHCLSLLADLPGYFPVGGGCENAWIDTEPTKIMGSLESGMALMAQSLTGRGVEMNMRRPAVVRLLNELARCGEGHEGEFEGVRFMFVGLAEGREGVRNGVDEL</sequence>
<dbReference type="EMBL" id="ML977631">
    <property type="protein sequence ID" value="KAF1995962.1"/>
    <property type="molecule type" value="Genomic_DNA"/>
</dbReference>
<reference evidence="1" key="1">
    <citation type="journal article" date="2020" name="Stud. Mycol.">
        <title>101 Dothideomycetes genomes: a test case for predicting lifestyles and emergence of pathogens.</title>
        <authorList>
            <person name="Haridas S."/>
            <person name="Albert R."/>
            <person name="Binder M."/>
            <person name="Bloem J."/>
            <person name="Labutti K."/>
            <person name="Salamov A."/>
            <person name="Andreopoulos B."/>
            <person name="Baker S."/>
            <person name="Barry K."/>
            <person name="Bills G."/>
            <person name="Bluhm B."/>
            <person name="Cannon C."/>
            <person name="Castanera R."/>
            <person name="Culley D."/>
            <person name="Daum C."/>
            <person name="Ezra D."/>
            <person name="Gonzalez J."/>
            <person name="Henrissat B."/>
            <person name="Kuo A."/>
            <person name="Liang C."/>
            <person name="Lipzen A."/>
            <person name="Lutzoni F."/>
            <person name="Magnuson J."/>
            <person name="Mondo S."/>
            <person name="Nolan M."/>
            <person name="Ohm R."/>
            <person name="Pangilinan J."/>
            <person name="Park H.-J."/>
            <person name="Ramirez L."/>
            <person name="Alfaro M."/>
            <person name="Sun H."/>
            <person name="Tritt A."/>
            <person name="Yoshinaga Y."/>
            <person name="Zwiers L.-H."/>
            <person name="Turgeon B."/>
            <person name="Goodwin S."/>
            <person name="Spatafora J."/>
            <person name="Crous P."/>
            <person name="Grigoriev I."/>
        </authorList>
    </citation>
    <scope>NUCLEOTIDE SEQUENCE</scope>
    <source>
        <strain evidence="1">CBS 123094</strain>
    </source>
</reference>
<evidence type="ECO:0000313" key="2">
    <source>
        <dbReference type="Proteomes" id="UP000799779"/>
    </source>
</evidence>
<evidence type="ECO:0000313" key="1">
    <source>
        <dbReference type="EMBL" id="KAF1995962.1"/>
    </source>
</evidence>
<gene>
    <name evidence="1" type="ORF">P154DRAFT_609659</name>
</gene>
<dbReference type="AlphaFoldDB" id="A0A6A5W222"/>